<dbReference type="InParanoid" id="A0A1Q3BX15"/>
<organism evidence="2 3">
    <name type="scientific">Cephalotus follicularis</name>
    <name type="common">Albany pitcher plant</name>
    <dbReference type="NCBI Taxonomy" id="3775"/>
    <lineage>
        <taxon>Eukaryota</taxon>
        <taxon>Viridiplantae</taxon>
        <taxon>Streptophyta</taxon>
        <taxon>Embryophyta</taxon>
        <taxon>Tracheophyta</taxon>
        <taxon>Spermatophyta</taxon>
        <taxon>Magnoliopsida</taxon>
        <taxon>eudicotyledons</taxon>
        <taxon>Gunneridae</taxon>
        <taxon>Pentapetalae</taxon>
        <taxon>rosids</taxon>
        <taxon>fabids</taxon>
        <taxon>Oxalidales</taxon>
        <taxon>Cephalotaceae</taxon>
        <taxon>Cephalotus</taxon>
    </lineage>
</organism>
<dbReference type="STRING" id="3775.A0A1Q3BX15"/>
<evidence type="ECO:0000313" key="2">
    <source>
        <dbReference type="EMBL" id="GAV72516.1"/>
    </source>
</evidence>
<gene>
    <name evidence="2" type="ORF">CFOL_v3_16004</name>
</gene>
<sequence>MFLKAVNCEGEYKDKWINSDLISKSILEVGPHNVVQVVTNNALVCKVAGLLIETQYPHIFWTPCVVHTLNLALKIICAAKHTEANEVVFEECNWISIIHGDVMFIKKIHHESFNEVGHV</sequence>
<dbReference type="OrthoDB" id="1937290at2759"/>
<keyword evidence="3" id="KW-1185">Reference proteome</keyword>
<evidence type="ECO:0000259" key="1">
    <source>
        <dbReference type="Pfam" id="PF04937"/>
    </source>
</evidence>
<dbReference type="Proteomes" id="UP000187406">
    <property type="component" value="Unassembled WGS sequence"/>
</dbReference>
<accession>A0A1Q3BX15</accession>
<comment type="caution">
    <text evidence="2">The sequence shown here is derived from an EMBL/GenBank/DDBJ whole genome shotgun (WGS) entry which is preliminary data.</text>
</comment>
<dbReference type="InterPro" id="IPR007021">
    <property type="entry name" value="DUF659"/>
</dbReference>
<dbReference type="PANTHER" id="PTHR32166">
    <property type="entry name" value="OSJNBA0013A04.12 PROTEIN"/>
    <property type="match status" value="1"/>
</dbReference>
<dbReference type="AlphaFoldDB" id="A0A1Q3BX15"/>
<dbReference type="EMBL" id="BDDD01001011">
    <property type="protein sequence ID" value="GAV72516.1"/>
    <property type="molecule type" value="Genomic_DNA"/>
</dbReference>
<evidence type="ECO:0000313" key="3">
    <source>
        <dbReference type="Proteomes" id="UP000187406"/>
    </source>
</evidence>
<reference evidence="3" key="1">
    <citation type="submission" date="2016-04" db="EMBL/GenBank/DDBJ databases">
        <title>Cephalotus genome sequencing.</title>
        <authorList>
            <person name="Fukushima K."/>
            <person name="Hasebe M."/>
            <person name="Fang X."/>
        </authorList>
    </citation>
    <scope>NUCLEOTIDE SEQUENCE [LARGE SCALE GENOMIC DNA]</scope>
    <source>
        <strain evidence="3">cv. St1</strain>
    </source>
</reference>
<dbReference type="Pfam" id="PF04937">
    <property type="entry name" value="DUF659"/>
    <property type="match status" value="1"/>
</dbReference>
<feature type="domain" description="DUF659" evidence="1">
    <location>
        <begin position="1"/>
        <end position="81"/>
    </location>
</feature>
<name>A0A1Q3BX15_CEPFO</name>
<dbReference type="PANTHER" id="PTHR32166:SF81">
    <property type="entry name" value="OS06G0658400 PROTEIN"/>
    <property type="match status" value="1"/>
</dbReference>
<proteinExistence type="predicted"/>
<protein>
    <submittedName>
        <fullName evidence="2">DUF659 domain-containing protein</fullName>
    </submittedName>
</protein>